<dbReference type="RefSeq" id="WP_026390449.1">
    <property type="nucleotide sequence ID" value="NZ_LR215048.1"/>
</dbReference>
<feature type="domain" description="PhoU" evidence="8">
    <location>
        <begin position="124"/>
        <end position="207"/>
    </location>
</feature>
<evidence type="ECO:0000256" key="5">
    <source>
        <dbReference type="ARBA" id="ARBA00022490"/>
    </source>
</evidence>
<dbReference type="GO" id="GO:0006817">
    <property type="term" value="P:phosphate ion transport"/>
    <property type="evidence" value="ECO:0007669"/>
    <property type="project" value="UniProtKB-KW"/>
</dbReference>
<organism evidence="9 10">
    <name type="scientific">Haploplasma axanthum</name>
    <name type="common">Acholeplasma axanthum</name>
    <dbReference type="NCBI Taxonomy" id="29552"/>
    <lineage>
        <taxon>Bacteria</taxon>
        <taxon>Bacillati</taxon>
        <taxon>Mycoplasmatota</taxon>
        <taxon>Mollicutes</taxon>
        <taxon>Acholeplasmatales</taxon>
        <taxon>Acholeplasmataceae</taxon>
        <taxon>Haploplasma</taxon>
    </lineage>
</organism>
<accession>A0A449BFX0</accession>
<keyword evidence="4 7" id="KW-0813">Transport</keyword>
<comment type="subcellular location">
    <subcellularLocation>
        <location evidence="1 7">Cytoplasm</location>
    </subcellularLocation>
</comment>
<sequence>MTALRRGLQEAVDELKKEVIEMANTVIKNINDSIKAFADNNIDLAKEIILRDDVVDRYEEEISKRALKIIWKEQPLAGDLRLVTGILKLITDLERIGDHAIDIAEITINTANLKSERVIPTTVKMAEIAKKMVLDSVEALFKTNIELANKVIAVDDEVDKLFQKIIKRIVKELKEETIDPDLSVYLLMVAKYIERIGDHAVNICEWIIFIVSGNHKSTPLF</sequence>
<comment type="function">
    <text evidence="7">Plays a role in the regulation of phosphate uptake.</text>
</comment>
<dbReference type="AlphaFoldDB" id="A0A449BFX0"/>
<keyword evidence="5 7" id="KW-0963">Cytoplasm</keyword>
<evidence type="ECO:0000256" key="7">
    <source>
        <dbReference type="PIRNR" id="PIRNR003107"/>
    </source>
</evidence>
<comment type="subunit">
    <text evidence="3 7">Homodimer.</text>
</comment>
<name>A0A449BFX0_HAPAX</name>
<dbReference type="GO" id="GO:0030643">
    <property type="term" value="P:intracellular phosphate ion homeostasis"/>
    <property type="evidence" value="ECO:0007669"/>
    <property type="project" value="InterPro"/>
</dbReference>
<dbReference type="GO" id="GO:0045936">
    <property type="term" value="P:negative regulation of phosphate metabolic process"/>
    <property type="evidence" value="ECO:0007669"/>
    <property type="project" value="InterPro"/>
</dbReference>
<dbReference type="FunFam" id="1.20.58.220:FF:000004">
    <property type="entry name" value="Phosphate-specific transport system accessory protein PhoU"/>
    <property type="match status" value="1"/>
</dbReference>
<keyword evidence="6 7" id="KW-0592">Phosphate transport</keyword>
<evidence type="ECO:0000259" key="8">
    <source>
        <dbReference type="Pfam" id="PF01895"/>
    </source>
</evidence>
<dbReference type="NCBIfam" id="TIGR02135">
    <property type="entry name" value="phoU_full"/>
    <property type="match status" value="1"/>
</dbReference>
<dbReference type="Gene3D" id="1.20.58.220">
    <property type="entry name" value="Phosphate transport system protein phou homolog 2, domain 2"/>
    <property type="match status" value="2"/>
</dbReference>
<dbReference type="Proteomes" id="UP000289841">
    <property type="component" value="Chromosome"/>
</dbReference>
<dbReference type="InterPro" id="IPR026022">
    <property type="entry name" value="PhoU_dom"/>
</dbReference>
<keyword evidence="10" id="KW-1185">Reference proteome</keyword>
<evidence type="ECO:0000256" key="6">
    <source>
        <dbReference type="ARBA" id="ARBA00022592"/>
    </source>
</evidence>
<evidence type="ECO:0000256" key="3">
    <source>
        <dbReference type="ARBA" id="ARBA00011738"/>
    </source>
</evidence>
<feature type="domain" description="PhoU" evidence="8">
    <location>
        <begin position="20"/>
        <end position="107"/>
    </location>
</feature>
<comment type="similarity">
    <text evidence="2 7">Belongs to the PhoU family.</text>
</comment>
<dbReference type="KEGG" id="aaxa:NCTC10138_01703"/>
<dbReference type="GO" id="GO:0005737">
    <property type="term" value="C:cytoplasm"/>
    <property type="evidence" value="ECO:0007669"/>
    <property type="project" value="UniProtKB-SubCell"/>
</dbReference>
<dbReference type="SUPFAM" id="SSF109755">
    <property type="entry name" value="PhoU-like"/>
    <property type="match status" value="1"/>
</dbReference>
<dbReference type="PIRSF" id="PIRSF003107">
    <property type="entry name" value="PhoU"/>
    <property type="match status" value="1"/>
</dbReference>
<protein>
    <recommendedName>
        <fullName evidence="7">Phosphate-specific transport system accessory protein PhoU</fullName>
    </recommendedName>
</protein>
<dbReference type="InterPro" id="IPR038078">
    <property type="entry name" value="PhoU-like_sf"/>
</dbReference>
<dbReference type="STRING" id="1278311.GCA_000428705_00845"/>
<reference evidence="9 10" key="1">
    <citation type="submission" date="2019-01" db="EMBL/GenBank/DDBJ databases">
        <authorList>
            <consortium name="Pathogen Informatics"/>
        </authorList>
    </citation>
    <scope>NUCLEOTIDE SEQUENCE [LARGE SCALE GENOMIC DNA]</scope>
    <source>
        <strain evidence="9 10">NCTC10138</strain>
    </source>
</reference>
<dbReference type="OrthoDB" id="9814256at2"/>
<evidence type="ECO:0000313" key="10">
    <source>
        <dbReference type="Proteomes" id="UP000289841"/>
    </source>
</evidence>
<dbReference type="PANTHER" id="PTHR42930:SF3">
    <property type="entry name" value="PHOSPHATE-SPECIFIC TRANSPORT SYSTEM ACCESSORY PROTEIN PHOU"/>
    <property type="match status" value="1"/>
</dbReference>
<evidence type="ECO:0000256" key="4">
    <source>
        <dbReference type="ARBA" id="ARBA00022448"/>
    </source>
</evidence>
<proteinExistence type="inferred from homology"/>
<dbReference type="InterPro" id="IPR028366">
    <property type="entry name" value="PhoU"/>
</dbReference>
<gene>
    <name evidence="9" type="primary">phoU</name>
    <name evidence="9" type="ORF">NCTC10138_01703</name>
</gene>
<dbReference type="PANTHER" id="PTHR42930">
    <property type="entry name" value="PHOSPHATE-SPECIFIC TRANSPORT SYSTEM ACCESSORY PROTEIN PHOU"/>
    <property type="match status" value="1"/>
</dbReference>
<evidence type="ECO:0000256" key="1">
    <source>
        <dbReference type="ARBA" id="ARBA00004496"/>
    </source>
</evidence>
<dbReference type="EMBL" id="LR215048">
    <property type="protein sequence ID" value="VEU81305.1"/>
    <property type="molecule type" value="Genomic_DNA"/>
</dbReference>
<evidence type="ECO:0000256" key="2">
    <source>
        <dbReference type="ARBA" id="ARBA00008107"/>
    </source>
</evidence>
<dbReference type="Pfam" id="PF01895">
    <property type="entry name" value="PhoU"/>
    <property type="match status" value="2"/>
</dbReference>
<evidence type="ECO:0000313" key="9">
    <source>
        <dbReference type="EMBL" id="VEU81305.1"/>
    </source>
</evidence>